<evidence type="ECO:0000256" key="1">
    <source>
        <dbReference type="ARBA" id="ARBA00022737"/>
    </source>
</evidence>
<feature type="signal peptide" evidence="4">
    <location>
        <begin position="1"/>
        <end position="22"/>
    </location>
</feature>
<keyword evidence="6" id="KW-1185">Reference proteome</keyword>
<organism evidence="5 6">
    <name type="scientific">Ancylomarina longa</name>
    <dbReference type="NCBI Taxonomy" id="2487017"/>
    <lineage>
        <taxon>Bacteria</taxon>
        <taxon>Pseudomonadati</taxon>
        <taxon>Bacteroidota</taxon>
        <taxon>Bacteroidia</taxon>
        <taxon>Marinilabiliales</taxon>
        <taxon>Marinifilaceae</taxon>
        <taxon>Ancylomarina</taxon>
    </lineage>
</organism>
<dbReference type="SMART" id="SM00028">
    <property type="entry name" value="TPR"/>
    <property type="match status" value="5"/>
</dbReference>
<gene>
    <name evidence="5" type="ORF">DLK05_03365</name>
</gene>
<dbReference type="PANTHER" id="PTHR44943:SF8">
    <property type="entry name" value="TPR REPEAT-CONTAINING PROTEIN MJ0263"/>
    <property type="match status" value="1"/>
</dbReference>
<dbReference type="PROSITE" id="PS50005">
    <property type="entry name" value="TPR"/>
    <property type="match status" value="1"/>
</dbReference>
<dbReference type="SUPFAM" id="SSF48452">
    <property type="entry name" value="TPR-like"/>
    <property type="match status" value="3"/>
</dbReference>
<name>A0A434AXI9_9BACT</name>
<keyword evidence="4" id="KW-0732">Signal</keyword>
<dbReference type="OrthoDB" id="9763354at2"/>
<feature type="chain" id="PRO_5019197753" description="Outer membrane protein assembly factor BamD" evidence="4">
    <location>
        <begin position="23"/>
        <end position="605"/>
    </location>
</feature>
<dbReference type="Pfam" id="PF13174">
    <property type="entry name" value="TPR_6"/>
    <property type="match status" value="2"/>
</dbReference>
<evidence type="ECO:0008006" key="7">
    <source>
        <dbReference type="Google" id="ProtNLM"/>
    </source>
</evidence>
<keyword evidence="1" id="KW-0677">Repeat</keyword>
<evidence type="ECO:0000256" key="2">
    <source>
        <dbReference type="ARBA" id="ARBA00022803"/>
    </source>
</evidence>
<keyword evidence="2 3" id="KW-0802">TPR repeat</keyword>
<comment type="caution">
    <text evidence="5">The sequence shown here is derived from an EMBL/GenBank/DDBJ whole genome shotgun (WGS) entry which is preliminary data.</text>
</comment>
<feature type="repeat" description="TPR" evidence="3">
    <location>
        <begin position="557"/>
        <end position="590"/>
    </location>
</feature>
<dbReference type="InterPro" id="IPR019734">
    <property type="entry name" value="TPR_rpt"/>
</dbReference>
<dbReference type="AlphaFoldDB" id="A0A434AXI9"/>
<dbReference type="EMBL" id="RJJX01000003">
    <property type="protein sequence ID" value="RUT79275.1"/>
    <property type="molecule type" value="Genomic_DNA"/>
</dbReference>
<dbReference type="PANTHER" id="PTHR44943">
    <property type="entry name" value="CELLULOSE SYNTHASE OPERON PROTEIN C"/>
    <property type="match status" value="1"/>
</dbReference>
<evidence type="ECO:0000256" key="3">
    <source>
        <dbReference type="PROSITE-ProRule" id="PRU00339"/>
    </source>
</evidence>
<dbReference type="Proteomes" id="UP000282985">
    <property type="component" value="Unassembled WGS sequence"/>
</dbReference>
<evidence type="ECO:0000313" key="6">
    <source>
        <dbReference type="Proteomes" id="UP000282985"/>
    </source>
</evidence>
<dbReference type="InterPro" id="IPR051685">
    <property type="entry name" value="Ycf3/AcsC/BcsC/TPR_MFPF"/>
</dbReference>
<protein>
    <recommendedName>
        <fullName evidence="7">Outer membrane protein assembly factor BamD</fullName>
    </recommendedName>
</protein>
<accession>A0A434AXI9</accession>
<dbReference type="InterPro" id="IPR011990">
    <property type="entry name" value="TPR-like_helical_dom_sf"/>
</dbReference>
<proteinExistence type="predicted"/>
<dbReference type="Gene3D" id="1.25.40.10">
    <property type="entry name" value="Tetratricopeptide repeat domain"/>
    <property type="match status" value="3"/>
</dbReference>
<sequence>MKKYIVSIILVISLIGTTNSLGQQNIQTASQLAFKYFRDKEYKPASVLFHDLFTSTQSKTYFNYYIDCLLHLKNYQDAEKFIKKQIKKHPGDNNFQIALGYAYKQAGDIDDSKNQYNKVIQKLIPVKSAITSTANSFLGKREYELAGKTYLSGRKLINQEDAFHYEIANIFYYQKDYKNMVKEYLMALAIDESKLNLIENRLQSALFQDIDSSLGSILKNQLLEKIQKSRNNIRFKELLLWYFMQKKQFSAALDQAMSIDLIQNEDGSRLLELAKLASSNKDYKTALRCYQIVINKGNKSPQYFNAKIGILDTHYFQLKDNNSDSLEEWQTLSNQYEEFFNQQEMIAKAPLALIKFAHIKAFYLKNNNKAIELLQKALSTKNLNTKNRSNIKMELADVKLFNDEKWDAILLYAQIEKSNKNNPLGFEAKFKKAKASYYMGELNWAKAQLDAIKGSTSKLIANDAIALSQLISDNTTLDTTETALKTYAEAEFLSYKKQDSSALQTLDLLIKNHPDHSLTDEAYYKKAEIYLSEKKIEKAIYNLNLIVNKYPYNSLADKALFQLGTVYEKQSQKEKAINSYKLVLTKYPDSIFSIEARDRLHKLQR</sequence>
<evidence type="ECO:0000256" key="4">
    <source>
        <dbReference type="SAM" id="SignalP"/>
    </source>
</evidence>
<reference evidence="5 6" key="1">
    <citation type="submission" date="2018-11" db="EMBL/GenBank/DDBJ databases">
        <title>Parancylomarina longa gen. nov., sp. nov., isolated from sediments of southern Okinawa.</title>
        <authorList>
            <person name="Fu T."/>
        </authorList>
    </citation>
    <scope>NUCLEOTIDE SEQUENCE [LARGE SCALE GENOMIC DNA]</scope>
    <source>
        <strain evidence="5 6">T3-2 S1-C</strain>
    </source>
</reference>
<dbReference type="Pfam" id="PF13181">
    <property type="entry name" value="TPR_8"/>
    <property type="match status" value="1"/>
</dbReference>
<dbReference type="RefSeq" id="WP_127342566.1">
    <property type="nucleotide sequence ID" value="NZ_RJJX01000003.1"/>
</dbReference>
<evidence type="ECO:0000313" key="5">
    <source>
        <dbReference type="EMBL" id="RUT79275.1"/>
    </source>
</evidence>